<evidence type="ECO:0000256" key="4">
    <source>
        <dbReference type="RuleBase" id="RU003733"/>
    </source>
</evidence>
<keyword evidence="3 4" id="KW-0418">Kinase</keyword>
<reference evidence="7" key="1">
    <citation type="journal article" date="2020" name="mSystems">
        <title>Genome- and Community-Level Interaction Insights into Carbon Utilization and Element Cycling Functions of Hydrothermarchaeota in Hydrothermal Sediment.</title>
        <authorList>
            <person name="Zhou Z."/>
            <person name="Liu Y."/>
            <person name="Xu W."/>
            <person name="Pan J."/>
            <person name="Luo Z.H."/>
            <person name="Li M."/>
        </authorList>
    </citation>
    <scope>NUCLEOTIDE SEQUENCE [LARGE SCALE GENOMIC DNA]</scope>
    <source>
        <strain evidence="7">SpSt-754</strain>
    </source>
</reference>
<dbReference type="PROSITE" id="PS00445">
    <property type="entry name" value="FGGY_KINASES_2"/>
    <property type="match status" value="1"/>
</dbReference>
<dbReference type="GO" id="GO:0016301">
    <property type="term" value="F:kinase activity"/>
    <property type="evidence" value="ECO:0007669"/>
    <property type="project" value="UniProtKB-KW"/>
</dbReference>
<proteinExistence type="inferred from homology"/>
<dbReference type="InterPro" id="IPR018484">
    <property type="entry name" value="FGGY_N"/>
</dbReference>
<dbReference type="PANTHER" id="PTHR43095">
    <property type="entry name" value="SUGAR KINASE"/>
    <property type="match status" value="1"/>
</dbReference>
<gene>
    <name evidence="7" type="ORF">ENV38_00880</name>
</gene>
<name>A0A7V3KMJ2_UNCW3</name>
<dbReference type="CDD" id="cd07805">
    <property type="entry name" value="ASKHA_NBD_FGGY_CvXK-like"/>
    <property type="match status" value="1"/>
</dbReference>
<dbReference type="PANTHER" id="PTHR43095:SF5">
    <property type="entry name" value="XYLULOSE KINASE"/>
    <property type="match status" value="1"/>
</dbReference>
<dbReference type="EMBL" id="DTGD01000037">
    <property type="protein sequence ID" value="HGB35449.1"/>
    <property type="molecule type" value="Genomic_DNA"/>
</dbReference>
<evidence type="ECO:0000256" key="1">
    <source>
        <dbReference type="ARBA" id="ARBA00009156"/>
    </source>
</evidence>
<dbReference type="InterPro" id="IPR043129">
    <property type="entry name" value="ATPase_NBD"/>
</dbReference>
<dbReference type="InterPro" id="IPR000577">
    <property type="entry name" value="Carb_kinase_FGGY"/>
</dbReference>
<dbReference type="InterPro" id="IPR050406">
    <property type="entry name" value="FGGY_Carb_Kinase"/>
</dbReference>
<dbReference type="PIRSF" id="PIRSF000538">
    <property type="entry name" value="GlpK"/>
    <property type="match status" value="1"/>
</dbReference>
<dbReference type="AlphaFoldDB" id="A0A7V3KMJ2"/>
<evidence type="ECO:0000256" key="2">
    <source>
        <dbReference type="ARBA" id="ARBA00022679"/>
    </source>
</evidence>
<comment type="caution">
    <text evidence="7">The sequence shown here is derived from an EMBL/GenBank/DDBJ whole genome shotgun (WGS) entry which is preliminary data.</text>
</comment>
<accession>A0A7V3KMJ2</accession>
<evidence type="ECO:0000259" key="6">
    <source>
        <dbReference type="Pfam" id="PF02782"/>
    </source>
</evidence>
<protein>
    <submittedName>
        <fullName evidence="7">Pentose kinase</fullName>
    </submittedName>
</protein>
<feature type="domain" description="Carbohydrate kinase FGGY C-terminal" evidence="6">
    <location>
        <begin position="260"/>
        <end position="456"/>
    </location>
</feature>
<organism evidence="7">
    <name type="scientific">candidate division WOR-3 bacterium</name>
    <dbReference type="NCBI Taxonomy" id="2052148"/>
    <lineage>
        <taxon>Bacteria</taxon>
        <taxon>Bacteria division WOR-3</taxon>
    </lineage>
</organism>
<evidence type="ECO:0000259" key="5">
    <source>
        <dbReference type="Pfam" id="PF00370"/>
    </source>
</evidence>
<feature type="domain" description="Carbohydrate kinase FGGY N-terminal" evidence="5">
    <location>
        <begin position="4"/>
        <end position="250"/>
    </location>
</feature>
<dbReference type="SUPFAM" id="SSF53067">
    <property type="entry name" value="Actin-like ATPase domain"/>
    <property type="match status" value="2"/>
</dbReference>
<dbReference type="Pfam" id="PF00370">
    <property type="entry name" value="FGGY_N"/>
    <property type="match status" value="1"/>
</dbReference>
<dbReference type="InterPro" id="IPR018485">
    <property type="entry name" value="FGGY_C"/>
</dbReference>
<keyword evidence="2 4" id="KW-0808">Transferase</keyword>
<dbReference type="GO" id="GO:0016773">
    <property type="term" value="F:phosphotransferase activity, alcohol group as acceptor"/>
    <property type="evidence" value="ECO:0007669"/>
    <property type="project" value="InterPro"/>
</dbReference>
<sequence>MSEYLISFDLGTGGNKVSLYNSDGNCIAEVFVEYPTTYPRVGWYEQKPADWWKTVVQGTRELLVKAKINPNDVVCLSISGHSLGVVPIDKKGTLLRDSVPIWSDARAKQQAADFFKRFSEEDWYMKTGNGFPPPLYPVFKLMWYRDNEPEIFNHIYKVLGTKDYINFCLTGHIYTDHSYASGSGVYDLSKWSYSAELIEISELPRDIFPDIVPSTQVIGNLTKESAFALGLSTTVKVVAGGVDNSCMALGARNIKEGRIYNSLGSSSWIAITTKEPVLHKRYRPFVFAAVIPDLFNSAVPVFSSGTSFRWVRDQFCKDLIKQAQESHQDVYDLMCAEASRSNPGANGIIFNPNLAGGSAIDESVNVRGAFLGLDLGHTRADIIRAAMEGIAMESRVSLDVLRQLTQVGDEMLVVGGGSRNKLWRQIYADVYQMKIIKTNIDQQCAALGAAALAAVGIGIWKDFNKIDELHSIVDITEPDPNNSQIYNDILPVFLKAGGFLGELGDIMTKINLRF</sequence>
<dbReference type="Gene3D" id="3.30.420.40">
    <property type="match status" value="2"/>
</dbReference>
<evidence type="ECO:0000256" key="3">
    <source>
        <dbReference type="ARBA" id="ARBA00022777"/>
    </source>
</evidence>
<dbReference type="Pfam" id="PF02782">
    <property type="entry name" value="FGGY_C"/>
    <property type="match status" value="1"/>
</dbReference>
<comment type="similarity">
    <text evidence="1 4">Belongs to the FGGY kinase family.</text>
</comment>
<dbReference type="GO" id="GO:0005975">
    <property type="term" value="P:carbohydrate metabolic process"/>
    <property type="evidence" value="ECO:0007669"/>
    <property type="project" value="InterPro"/>
</dbReference>
<evidence type="ECO:0000313" key="7">
    <source>
        <dbReference type="EMBL" id="HGB35449.1"/>
    </source>
</evidence>
<dbReference type="InterPro" id="IPR018483">
    <property type="entry name" value="Carb_kinase_FGGY_CS"/>
</dbReference>